<proteinExistence type="predicted"/>
<dbReference type="PANTHER" id="PTHR24421">
    <property type="entry name" value="NITRATE/NITRITE SENSOR PROTEIN NARX-RELATED"/>
    <property type="match status" value="1"/>
</dbReference>
<name>A0ABP8MZD5_9BACT</name>
<evidence type="ECO:0000256" key="1">
    <source>
        <dbReference type="ARBA" id="ARBA00022679"/>
    </source>
</evidence>
<accession>A0ABP8MZD5</accession>
<keyword evidence="3" id="KW-0902">Two-component regulatory system</keyword>
<dbReference type="PROSITE" id="PS50109">
    <property type="entry name" value="HIS_KIN"/>
    <property type="match status" value="1"/>
</dbReference>
<keyword evidence="4" id="KW-0472">Membrane</keyword>
<dbReference type="InterPro" id="IPR003594">
    <property type="entry name" value="HATPase_dom"/>
</dbReference>
<feature type="transmembrane region" description="Helical" evidence="4">
    <location>
        <begin position="6"/>
        <end position="31"/>
    </location>
</feature>
<keyword evidence="2" id="KW-0418">Kinase</keyword>
<evidence type="ECO:0000256" key="2">
    <source>
        <dbReference type="ARBA" id="ARBA00022777"/>
    </source>
</evidence>
<protein>
    <recommendedName>
        <fullName evidence="5">Histidine kinase domain-containing protein</fullName>
    </recommendedName>
</protein>
<evidence type="ECO:0000313" key="6">
    <source>
        <dbReference type="EMBL" id="GAA4456989.1"/>
    </source>
</evidence>
<keyword evidence="4" id="KW-0812">Transmembrane</keyword>
<dbReference type="CDD" id="cd16917">
    <property type="entry name" value="HATPase_UhpB-NarQ-NarX-like"/>
    <property type="match status" value="1"/>
</dbReference>
<evidence type="ECO:0000256" key="4">
    <source>
        <dbReference type="SAM" id="Phobius"/>
    </source>
</evidence>
<feature type="domain" description="Histidine kinase" evidence="5">
    <location>
        <begin position="164"/>
        <end position="251"/>
    </location>
</feature>
<dbReference type="InterPro" id="IPR036890">
    <property type="entry name" value="HATPase_C_sf"/>
</dbReference>
<dbReference type="SMART" id="SM00387">
    <property type="entry name" value="HATPase_c"/>
    <property type="match status" value="1"/>
</dbReference>
<gene>
    <name evidence="6" type="ORF">GCM10023092_23120</name>
</gene>
<dbReference type="InterPro" id="IPR050482">
    <property type="entry name" value="Sensor_HK_TwoCompSys"/>
</dbReference>
<dbReference type="Gene3D" id="3.30.565.10">
    <property type="entry name" value="Histidine kinase-like ATPase, C-terminal domain"/>
    <property type="match status" value="1"/>
</dbReference>
<dbReference type="InterPro" id="IPR005467">
    <property type="entry name" value="His_kinase_dom"/>
</dbReference>
<dbReference type="Pfam" id="PF02518">
    <property type="entry name" value="HATPase_c"/>
    <property type="match status" value="1"/>
</dbReference>
<evidence type="ECO:0000313" key="7">
    <source>
        <dbReference type="Proteomes" id="UP001501410"/>
    </source>
</evidence>
<evidence type="ECO:0000256" key="3">
    <source>
        <dbReference type="ARBA" id="ARBA00023012"/>
    </source>
</evidence>
<keyword evidence="7" id="KW-1185">Reference proteome</keyword>
<keyword evidence="1" id="KW-0808">Transferase</keyword>
<organism evidence="6 7">
    <name type="scientific">Rurimicrobium arvi</name>
    <dbReference type="NCBI Taxonomy" id="2049916"/>
    <lineage>
        <taxon>Bacteria</taxon>
        <taxon>Pseudomonadati</taxon>
        <taxon>Bacteroidota</taxon>
        <taxon>Chitinophagia</taxon>
        <taxon>Chitinophagales</taxon>
        <taxon>Chitinophagaceae</taxon>
        <taxon>Rurimicrobium</taxon>
    </lineage>
</organism>
<dbReference type="EMBL" id="BAABEZ010000022">
    <property type="protein sequence ID" value="GAA4456989.1"/>
    <property type="molecule type" value="Genomic_DNA"/>
</dbReference>
<dbReference type="SUPFAM" id="SSF55874">
    <property type="entry name" value="ATPase domain of HSP90 chaperone/DNA topoisomerase II/histidine kinase"/>
    <property type="match status" value="1"/>
</dbReference>
<reference evidence="7" key="1">
    <citation type="journal article" date="2019" name="Int. J. Syst. Evol. Microbiol.">
        <title>The Global Catalogue of Microorganisms (GCM) 10K type strain sequencing project: providing services to taxonomists for standard genome sequencing and annotation.</title>
        <authorList>
            <consortium name="The Broad Institute Genomics Platform"/>
            <consortium name="The Broad Institute Genome Sequencing Center for Infectious Disease"/>
            <person name="Wu L."/>
            <person name="Ma J."/>
        </authorList>
    </citation>
    <scope>NUCLEOTIDE SEQUENCE [LARGE SCALE GENOMIC DNA]</scope>
    <source>
        <strain evidence="7">JCM 31921</strain>
    </source>
</reference>
<sequence length="256" mass="28866">MFDTPYVPFVITATVLTVIITFFMAFTLVLLNKRQNRKSQQYLLSLNEEQENLMRTLSMEIHDNVNQVLGAINWNFLALLDGLQLSQEKQILAEKIKAMTDTLFQDTENIGHALNPDYVARKSFIPSIRDEADWLNATGRLQCDLEINGQRQEMPDQTSLMAFRIAQESLNNAIKYSEAKKVTIQLNFGEQNFDMCITDNGKGIDISTIDFKKGTGMNNMQRRAKIVGGHISITSIPGKGTAVTLVIPNAFTKRTL</sequence>
<evidence type="ECO:0000259" key="5">
    <source>
        <dbReference type="PROSITE" id="PS50109"/>
    </source>
</evidence>
<keyword evidence="4" id="KW-1133">Transmembrane helix</keyword>
<comment type="caution">
    <text evidence="6">The sequence shown here is derived from an EMBL/GenBank/DDBJ whole genome shotgun (WGS) entry which is preliminary data.</text>
</comment>
<dbReference type="Proteomes" id="UP001501410">
    <property type="component" value="Unassembled WGS sequence"/>
</dbReference>